<dbReference type="AlphaFoldDB" id="A0A5J4T3G0"/>
<feature type="compositionally biased region" description="Polar residues" evidence="1">
    <location>
        <begin position="13"/>
        <end position="43"/>
    </location>
</feature>
<feature type="compositionally biased region" description="Low complexity" evidence="1">
    <location>
        <begin position="161"/>
        <end position="173"/>
    </location>
</feature>
<dbReference type="EMBL" id="SNRW01039205">
    <property type="protein sequence ID" value="KAA6352847.1"/>
    <property type="molecule type" value="Genomic_DNA"/>
</dbReference>
<reference evidence="2 3" key="1">
    <citation type="submission" date="2019-03" db="EMBL/GenBank/DDBJ databases">
        <title>Single cell metagenomics reveals metabolic interactions within the superorganism composed of flagellate Streblomastix strix and complex community of Bacteroidetes bacteria on its surface.</title>
        <authorList>
            <person name="Treitli S.C."/>
            <person name="Kolisko M."/>
            <person name="Husnik F."/>
            <person name="Keeling P."/>
            <person name="Hampl V."/>
        </authorList>
    </citation>
    <scope>NUCLEOTIDE SEQUENCE [LARGE SCALE GENOMIC DNA]</scope>
    <source>
        <strain evidence="2">ST1C</strain>
    </source>
</reference>
<feature type="region of interest" description="Disordered" evidence="1">
    <location>
        <begin position="112"/>
        <end position="173"/>
    </location>
</feature>
<evidence type="ECO:0000256" key="1">
    <source>
        <dbReference type="SAM" id="MobiDB-lite"/>
    </source>
</evidence>
<gene>
    <name evidence="2" type="ORF">EZS28_051626</name>
</gene>
<accession>A0A5J4T3G0</accession>
<feature type="compositionally biased region" description="Polar residues" evidence="1">
    <location>
        <begin position="120"/>
        <end position="133"/>
    </location>
</feature>
<feature type="region of interest" description="Disordered" evidence="1">
    <location>
        <begin position="1"/>
        <end position="43"/>
    </location>
</feature>
<comment type="caution">
    <text evidence="2">The sequence shown here is derived from an EMBL/GenBank/DDBJ whole genome shotgun (WGS) entry which is preliminary data.</text>
</comment>
<sequence>MNYPGPPGRAPDQSITKLRSRQPTSRRQWIVPPTQTNPQSQITPYANQNQSSILKVDFMGIFTNPFSVPKGIQHQQNTEEAAQDQHAPRETFSTYGNVRKIASSTDSIVSGQVGVAGTKPSYTQTVPSTQLQTDPIREPKVEKKGRKTPVRGKATSTNTSVVVNQNQIEEQQR</sequence>
<dbReference type="Proteomes" id="UP000324800">
    <property type="component" value="Unassembled WGS sequence"/>
</dbReference>
<organism evidence="2 3">
    <name type="scientific">Streblomastix strix</name>
    <dbReference type="NCBI Taxonomy" id="222440"/>
    <lineage>
        <taxon>Eukaryota</taxon>
        <taxon>Metamonada</taxon>
        <taxon>Preaxostyla</taxon>
        <taxon>Oxymonadida</taxon>
        <taxon>Streblomastigidae</taxon>
        <taxon>Streblomastix</taxon>
    </lineage>
</organism>
<name>A0A5J4T3G0_9EUKA</name>
<proteinExistence type="predicted"/>
<protein>
    <submittedName>
        <fullName evidence="2">Uncharacterized protein</fullName>
    </submittedName>
</protein>
<evidence type="ECO:0000313" key="2">
    <source>
        <dbReference type="EMBL" id="KAA6352847.1"/>
    </source>
</evidence>
<evidence type="ECO:0000313" key="3">
    <source>
        <dbReference type="Proteomes" id="UP000324800"/>
    </source>
</evidence>